<dbReference type="GO" id="GO:0006412">
    <property type="term" value="P:translation"/>
    <property type="evidence" value="ECO:0007669"/>
    <property type="project" value="UniProtKB-UniRule"/>
</dbReference>
<comment type="caution">
    <text evidence="2">The sequence shown here is derived from an EMBL/GenBank/DDBJ whole genome shotgun (WGS) entry which is preliminary data.</text>
</comment>
<dbReference type="GO" id="GO:0050567">
    <property type="term" value="F:glutaminyl-tRNA synthase (glutamine-hydrolyzing) activity"/>
    <property type="evidence" value="ECO:0007669"/>
    <property type="project" value="UniProtKB-UniRule"/>
</dbReference>
<dbReference type="Proteomes" id="UP000177785">
    <property type="component" value="Unassembled WGS sequence"/>
</dbReference>
<comment type="similarity">
    <text evidence="1">Belongs to the GatC family.</text>
</comment>
<sequence length="97" mass="10807">MISRETIAKLAELSRIHLTKDEEQKFQEDIGRILDYVKKLEEVETGVMAPLASITGAKNIMRDDAAELHVPGSNPKDLLNAAPVSEDGYVKTRSVWN</sequence>
<dbReference type="HAMAP" id="MF_00122">
    <property type="entry name" value="GatC"/>
    <property type="match status" value="1"/>
</dbReference>
<dbReference type="AlphaFoldDB" id="A0A1G2G7J4"/>
<dbReference type="Pfam" id="PF02686">
    <property type="entry name" value="GatC"/>
    <property type="match status" value="1"/>
</dbReference>
<keyword evidence="1" id="KW-0436">Ligase</keyword>
<protein>
    <recommendedName>
        <fullName evidence="1">Aspartyl/glutamyl-tRNA(Asn/Gln) amidotransferase subunit C</fullName>
        <shortName evidence="1">Asp/Glu-ADT subunit C</shortName>
        <ecNumber evidence="1">6.3.5.-</ecNumber>
    </recommendedName>
</protein>
<dbReference type="GO" id="GO:0005524">
    <property type="term" value="F:ATP binding"/>
    <property type="evidence" value="ECO:0007669"/>
    <property type="project" value="UniProtKB-KW"/>
</dbReference>
<dbReference type="GO" id="GO:0070681">
    <property type="term" value="P:glutaminyl-tRNAGln biosynthesis via transamidation"/>
    <property type="evidence" value="ECO:0007669"/>
    <property type="project" value="TreeGrafter"/>
</dbReference>
<dbReference type="InterPro" id="IPR003837">
    <property type="entry name" value="GatC"/>
</dbReference>
<dbReference type="PANTHER" id="PTHR15004:SF0">
    <property type="entry name" value="GLUTAMYL-TRNA(GLN) AMIDOTRANSFERASE SUBUNIT C, MITOCHONDRIAL"/>
    <property type="match status" value="1"/>
</dbReference>
<proteinExistence type="inferred from homology"/>
<accession>A0A1G2G7J4</accession>
<organism evidence="2 3">
    <name type="scientific">Candidatus Ryanbacteria bacterium RIFCSPHIGHO2_01_FULL_48_27</name>
    <dbReference type="NCBI Taxonomy" id="1802115"/>
    <lineage>
        <taxon>Bacteria</taxon>
        <taxon>Candidatus Ryaniibacteriota</taxon>
    </lineage>
</organism>
<dbReference type="InterPro" id="IPR036113">
    <property type="entry name" value="Asp/Glu-ADT_sf_sub_c"/>
</dbReference>
<dbReference type="SUPFAM" id="SSF141000">
    <property type="entry name" value="Glu-tRNAGln amidotransferase C subunit"/>
    <property type="match status" value="1"/>
</dbReference>
<comment type="catalytic activity">
    <reaction evidence="1">
        <text>L-glutamyl-tRNA(Gln) + L-glutamine + ATP + H2O = L-glutaminyl-tRNA(Gln) + L-glutamate + ADP + phosphate + H(+)</text>
        <dbReference type="Rhea" id="RHEA:17521"/>
        <dbReference type="Rhea" id="RHEA-COMP:9681"/>
        <dbReference type="Rhea" id="RHEA-COMP:9684"/>
        <dbReference type="ChEBI" id="CHEBI:15377"/>
        <dbReference type="ChEBI" id="CHEBI:15378"/>
        <dbReference type="ChEBI" id="CHEBI:29985"/>
        <dbReference type="ChEBI" id="CHEBI:30616"/>
        <dbReference type="ChEBI" id="CHEBI:43474"/>
        <dbReference type="ChEBI" id="CHEBI:58359"/>
        <dbReference type="ChEBI" id="CHEBI:78520"/>
        <dbReference type="ChEBI" id="CHEBI:78521"/>
        <dbReference type="ChEBI" id="CHEBI:456216"/>
    </reaction>
</comment>
<comment type="catalytic activity">
    <reaction evidence="1">
        <text>L-aspartyl-tRNA(Asn) + L-glutamine + ATP + H2O = L-asparaginyl-tRNA(Asn) + L-glutamate + ADP + phosphate + 2 H(+)</text>
        <dbReference type="Rhea" id="RHEA:14513"/>
        <dbReference type="Rhea" id="RHEA-COMP:9674"/>
        <dbReference type="Rhea" id="RHEA-COMP:9677"/>
        <dbReference type="ChEBI" id="CHEBI:15377"/>
        <dbReference type="ChEBI" id="CHEBI:15378"/>
        <dbReference type="ChEBI" id="CHEBI:29985"/>
        <dbReference type="ChEBI" id="CHEBI:30616"/>
        <dbReference type="ChEBI" id="CHEBI:43474"/>
        <dbReference type="ChEBI" id="CHEBI:58359"/>
        <dbReference type="ChEBI" id="CHEBI:78515"/>
        <dbReference type="ChEBI" id="CHEBI:78516"/>
        <dbReference type="ChEBI" id="CHEBI:456216"/>
    </reaction>
</comment>
<dbReference type="GO" id="GO:0050566">
    <property type="term" value="F:asparaginyl-tRNA synthase (glutamine-hydrolyzing) activity"/>
    <property type="evidence" value="ECO:0007669"/>
    <property type="project" value="RHEA"/>
</dbReference>
<dbReference type="EC" id="6.3.5.-" evidence="1"/>
<gene>
    <name evidence="1" type="primary">gatC</name>
    <name evidence="2" type="ORF">A2756_03170</name>
</gene>
<dbReference type="EMBL" id="MHNL01000005">
    <property type="protein sequence ID" value="OGZ45881.1"/>
    <property type="molecule type" value="Genomic_DNA"/>
</dbReference>
<dbReference type="NCBIfam" id="TIGR00135">
    <property type="entry name" value="gatC"/>
    <property type="match status" value="1"/>
</dbReference>
<dbReference type="GO" id="GO:0006450">
    <property type="term" value="P:regulation of translational fidelity"/>
    <property type="evidence" value="ECO:0007669"/>
    <property type="project" value="InterPro"/>
</dbReference>
<evidence type="ECO:0000313" key="2">
    <source>
        <dbReference type="EMBL" id="OGZ45881.1"/>
    </source>
</evidence>
<comment type="subunit">
    <text evidence="1">Heterotrimer of A, B and C subunits.</text>
</comment>
<keyword evidence="1" id="KW-0067">ATP-binding</keyword>
<evidence type="ECO:0000256" key="1">
    <source>
        <dbReference type="HAMAP-Rule" id="MF_00122"/>
    </source>
</evidence>
<name>A0A1G2G7J4_9BACT</name>
<dbReference type="PANTHER" id="PTHR15004">
    <property type="entry name" value="GLUTAMYL-TRNA(GLN) AMIDOTRANSFERASE SUBUNIT C, MITOCHONDRIAL"/>
    <property type="match status" value="1"/>
</dbReference>
<comment type="function">
    <text evidence="1">Allows the formation of correctly charged Asn-tRNA(Asn) or Gln-tRNA(Gln) through the transamidation of misacylated Asp-tRNA(Asn) or Glu-tRNA(Gln) in organisms which lack either or both of asparaginyl-tRNA or glutaminyl-tRNA synthetases. The reaction takes place in the presence of glutamine and ATP through an activated phospho-Asp-tRNA(Asn) or phospho-Glu-tRNA(Gln).</text>
</comment>
<keyword evidence="1" id="KW-0547">Nucleotide-binding</keyword>
<dbReference type="Gene3D" id="1.10.20.60">
    <property type="entry name" value="Glu-tRNAGln amidotransferase C subunit, N-terminal domain"/>
    <property type="match status" value="1"/>
</dbReference>
<keyword evidence="1" id="KW-0648">Protein biosynthesis</keyword>
<reference evidence="2 3" key="1">
    <citation type="journal article" date="2016" name="Nat. Commun.">
        <title>Thousands of microbial genomes shed light on interconnected biogeochemical processes in an aquifer system.</title>
        <authorList>
            <person name="Anantharaman K."/>
            <person name="Brown C.T."/>
            <person name="Hug L.A."/>
            <person name="Sharon I."/>
            <person name="Castelle C.J."/>
            <person name="Probst A.J."/>
            <person name="Thomas B.C."/>
            <person name="Singh A."/>
            <person name="Wilkins M.J."/>
            <person name="Karaoz U."/>
            <person name="Brodie E.L."/>
            <person name="Williams K.H."/>
            <person name="Hubbard S.S."/>
            <person name="Banfield J.F."/>
        </authorList>
    </citation>
    <scope>NUCLEOTIDE SEQUENCE [LARGE SCALE GENOMIC DNA]</scope>
</reference>
<dbReference type="STRING" id="1802115.A2756_03170"/>
<evidence type="ECO:0000313" key="3">
    <source>
        <dbReference type="Proteomes" id="UP000177785"/>
    </source>
</evidence>